<dbReference type="InterPro" id="IPR051010">
    <property type="entry name" value="BCAA_transport"/>
</dbReference>
<organism evidence="3">
    <name type="scientific">marine sediment metagenome</name>
    <dbReference type="NCBI Taxonomy" id="412755"/>
    <lineage>
        <taxon>unclassified sequences</taxon>
        <taxon>metagenomes</taxon>
        <taxon>ecological metagenomes</taxon>
    </lineage>
</organism>
<dbReference type="SUPFAM" id="SSF53822">
    <property type="entry name" value="Periplasmic binding protein-like I"/>
    <property type="match status" value="1"/>
</dbReference>
<evidence type="ECO:0000259" key="2">
    <source>
        <dbReference type="Pfam" id="PF13458"/>
    </source>
</evidence>
<protein>
    <recommendedName>
        <fullName evidence="2">Leucine-binding protein domain-containing protein</fullName>
    </recommendedName>
</protein>
<proteinExistence type="predicted"/>
<name>X0WWC1_9ZZZZ</name>
<evidence type="ECO:0000313" key="3">
    <source>
        <dbReference type="EMBL" id="GAG17041.1"/>
    </source>
</evidence>
<dbReference type="AlphaFoldDB" id="X0WWC1"/>
<dbReference type="Pfam" id="PF13458">
    <property type="entry name" value="Peripla_BP_6"/>
    <property type="match status" value="1"/>
</dbReference>
<accession>X0WWC1</accession>
<sequence length="255" mass="27777">HEIEVIWRDNEYDAAKAATIINELMDKGCLLFTTNSSKMMGASKEIANRAGFPGFAVFSSPTLTNPPQHIYAQMPDYGDDWAAFARYYLDNIWEGSGVPRMALHLLNNTTGSGARDAAEALAGDLGIELVASEEHTATTMSEIESLTRIRALNPDVLFISSTPQPTSIIMKDAVDLGMYPGMTVGCAHASFTSELVELAGADTVEGVYGVYPTVNWGDDVPAMAKMTEYCQELHPEDYGNMDYITSWAEALIVVE</sequence>
<dbReference type="InterPro" id="IPR028081">
    <property type="entry name" value="Leu-bd"/>
</dbReference>
<dbReference type="PANTHER" id="PTHR30483">
    <property type="entry name" value="LEUCINE-SPECIFIC-BINDING PROTEIN"/>
    <property type="match status" value="1"/>
</dbReference>
<keyword evidence="1" id="KW-0732">Signal</keyword>
<dbReference type="Gene3D" id="3.40.50.2300">
    <property type="match status" value="2"/>
</dbReference>
<dbReference type="EMBL" id="BARS01039272">
    <property type="protein sequence ID" value="GAG17041.1"/>
    <property type="molecule type" value="Genomic_DNA"/>
</dbReference>
<dbReference type="InterPro" id="IPR028082">
    <property type="entry name" value="Peripla_BP_I"/>
</dbReference>
<dbReference type="PANTHER" id="PTHR30483:SF6">
    <property type="entry name" value="PERIPLASMIC BINDING PROTEIN OF ABC TRANSPORTER FOR NATURAL AMINO ACIDS"/>
    <property type="match status" value="1"/>
</dbReference>
<feature type="non-terminal residue" evidence="3">
    <location>
        <position position="255"/>
    </location>
</feature>
<feature type="non-terminal residue" evidence="3">
    <location>
        <position position="1"/>
    </location>
</feature>
<feature type="domain" description="Leucine-binding protein" evidence="2">
    <location>
        <begin position="2"/>
        <end position="253"/>
    </location>
</feature>
<comment type="caution">
    <text evidence="3">The sequence shown here is derived from an EMBL/GenBank/DDBJ whole genome shotgun (WGS) entry which is preliminary data.</text>
</comment>
<reference evidence="3" key="1">
    <citation type="journal article" date="2014" name="Front. Microbiol.">
        <title>High frequency of phylogenetically diverse reductive dehalogenase-homologous genes in deep subseafloor sedimentary metagenomes.</title>
        <authorList>
            <person name="Kawai M."/>
            <person name="Futagami T."/>
            <person name="Toyoda A."/>
            <person name="Takaki Y."/>
            <person name="Nishi S."/>
            <person name="Hori S."/>
            <person name="Arai W."/>
            <person name="Tsubouchi T."/>
            <person name="Morono Y."/>
            <person name="Uchiyama I."/>
            <person name="Ito T."/>
            <person name="Fujiyama A."/>
            <person name="Inagaki F."/>
            <person name="Takami H."/>
        </authorList>
    </citation>
    <scope>NUCLEOTIDE SEQUENCE</scope>
    <source>
        <strain evidence="3">Expedition CK06-06</strain>
    </source>
</reference>
<gene>
    <name evidence="3" type="ORF">S01H1_59987</name>
</gene>
<evidence type="ECO:0000256" key="1">
    <source>
        <dbReference type="ARBA" id="ARBA00022729"/>
    </source>
</evidence>